<protein>
    <submittedName>
        <fullName evidence="3">Low-density lipoprotein receptor-related protein 6</fullName>
    </submittedName>
</protein>
<reference evidence="3 4" key="1">
    <citation type="journal article" date="2014" name="Genome Biol. Evol.">
        <title>The genome of the myxosporean Thelohanellus kitauei shows adaptations to nutrient acquisition within its fish host.</title>
        <authorList>
            <person name="Yang Y."/>
            <person name="Xiong J."/>
            <person name="Zhou Z."/>
            <person name="Huo F."/>
            <person name="Miao W."/>
            <person name="Ran C."/>
            <person name="Liu Y."/>
            <person name="Zhang J."/>
            <person name="Feng J."/>
            <person name="Wang M."/>
            <person name="Wang M."/>
            <person name="Wang L."/>
            <person name="Yao B."/>
        </authorList>
    </citation>
    <scope>NUCLEOTIDE SEQUENCE [LARGE SCALE GENOMIC DNA]</scope>
    <source>
        <strain evidence="3">Wuqing</strain>
    </source>
</reference>
<feature type="disulfide bond" evidence="2">
    <location>
        <begin position="117"/>
        <end position="132"/>
    </location>
</feature>
<dbReference type="OrthoDB" id="10020456at2759"/>
<dbReference type="SUPFAM" id="SSF57424">
    <property type="entry name" value="LDL receptor-like module"/>
    <property type="match status" value="1"/>
</dbReference>
<accession>A0A0C2MPH3</accession>
<evidence type="ECO:0000313" key="4">
    <source>
        <dbReference type="Proteomes" id="UP000031668"/>
    </source>
</evidence>
<keyword evidence="3" id="KW-0449">Lipoprotein</keyword>
<dbReference type="CDD" id="cd00112">
    <property type="entry name" value="LDLa"/>
    <property type="match status" value="1"/>
</dbReference>
<keyword evidence="3" id="KW-0675">Receptor</keyword>
<proteinExistence type="predicted"/>
<evidence type="ECO:0000256" key="1">
    <source>
        <dbReference type="ARBA" id="ARBA00023157"/>
    </source>
</evidence>
<dbReference type="PROSITE" id="PS01209">
    <property type="entry name" value="LDLRA_1"/>
    <property type="match status" value="1"/>
</dbReference>
<evidence type="ECO:0000256" key="2">
    <source>
        <dbReference type="PROSITE-ProRule" id="PRU00124"/>
    </source>
</evidence>
<dbReference type="Proteomes" id="UP000031668">
    <property type="component" value="Unassembled WGS sequence"/>
</dbReference>
<name>A0A0C2MPH3_THEKT</name>
<sequence length="183" mass="21420">MLVHTDITRLTRLNRASYRKYSNVTSLNIFTNYFSSNLKNQIELHHQYHNTTCQFICDPLIKSENFCYCDNDIETLKEYMCDTYDVGCLSKLNLNYDKLCVGYKCENGKCLKNNVRCNSLNDCGDLSDEEKCKRMCSVDKHLCEGKCIPKSTICPDLSYEYPSKHIPGVFRKRSRIDDFYDNF</sequence>
<dbReference type="PROSITE" id="PS50068">
    <property type="entry name" value="LDLRA_2"/>
    <property type="match status" value="1"/>
</dbReference>
<keyword evidence="1 2" id="KW-1015">Disulfide bond</keyword>
<comment type="caution">
    <text evidence="2">Lacks conserved residue(s) required for the propagation of feature annotation.</text>
</comment>
<gene>
    <name evidence="3" type="ORF">RF11_16369</name>
</gene>
<dbReference type="InterPro" id="IPR036055">
    <property type="entry name" value="LDL_receptor-like_sf"/>
</dbReference>
<dbReference type="Pfam" id="PF00057">
    <property type="entry name" value="Ldl_recept_a"/>
    <property type="match status" value="1"/>
</dbReference>
<dbReference type="InterPro" id="IPR002172">
    <property type="entry name" value="LDrepeatLR_classA_rpt"/>
</dbReference>
<comment type="caution">
    <text evidence="3">The sequence shown here is derived from an EMBL/GenBank/DDBJ whole genome shotgun (WGS) entry which is preliminary data.</text>
</comment>
<evidence type="ECO:0000313" key="3">
    <source>
        <dbReference type="EMBL" id="KII63561.1"/>
    </source>
</evidence>
<organism evidence="3 4">
    <name type="scientific">Thelohanellus kitauei</name>
    <name type="common">Myxosporean</name>
    <dbReference type="NCBI Taxonomy" id="669202"/>
    <lineage>
        <taxon>Eukaryota</taxon>
        <taxon>Metazoa</taxon>
        <taxon>Cnidaria</taxon>
        <taxon>Myxozoa</taxon>
        <taxon>Myxosporea</taxon>
        <taxon>Bivalvulida</taxon>
        <taxon>Platysporina</taxon>
        <taxon>Myxobolidae</taxon>
        <taxon>Thelohanellus</taxon>
    </lineage>
</organism>
<dbReference type="Gene3D" id="4.10.400.10">
    <property type="entry name" value="Low-density Lipoprotein Receptor"/>
    <property type="match status" value="1"/>
</dbReference>
<dbReference type="SMART" id="SM00192">
    <property type="entry name" value="LDLa"/>
    <property type="match status" value="1"/>
</dbReference>
<dbReference type="AlphaFoldDB" id="A0A0C2MPH3"/>
<dbReference type="EMBL" id="JWZT01004658">
    <property type="protein sequence ID" value="KII63561.1"/>
    <property type="molecule type" value="Genomic_DNA"/>
</dbReference>
<keyword evidence="4" id="KW-1185">Reference proteome</keyword>
<feature type="disulfide bond" evidence="2">
    <location>
        <begin position="105"/>
        <end position="123"/>
    </location>
</feature>
<dbReference type="InterPro" id="IPR023415">
    <property type="entry name" value="LDLR_class-A_CS"/>
</dbReference>